<dbReference type="EMBL" id="CP000513">
    <property type="protein sequence ID" value="ABQ13594.1"/>
    <property type="molecule type" value="Genomic_DNA"/>
</dbReference>
<feature type="transmembrane region" description="Helical" evidence="1">
    <location>
        <begin position="32"/>
        <end position="56"/>
    </location>
</feature>
<dbReference type="OrthoDB" id="71339at2"/>
<evidence type="ECO:0000313" key="3">
    <source>
        <dbReference type="Proteomes" id="UP000000248"/>
    </source>
</evidence>
<sequence>MLGTIWAWLGFVAAVVLSAGFGWWQFQLSNPVLIALLTTSTAIVLGIFAIAAKWLFPKNDT</sequence>
<reference evidence="2 3" key="1">
    <citation type="journal article" date="2007" name="Nat. Biotechnol.">
        <title>Genome sequence and identification of candidate vaccine antigens from the animal pathogen Dichelobacter nodosus.</title>
        <authorList>
            <person name="Myers G.S."/>
            <person name="Parker D."/>
            <person name="Al-Hasani K."/>
            <person name="Kennan R.M."/>
            <person name="Seemann T."/>
            <person name="Ren Q."/>
            <person name="Badger J.H."/>
            <person name="Selengut J.D."/>
            <person name="Deboy R.T."/>
            <person name="Tettelin H."/>
            <person name="Boyce J.D."/>
            <person name="McCarl V.P."/>
            <person name="Han X."/>
            <person name="Nelson W.C."/>
            <person name="Madupu R."/>
            <person name="Mohamoud Y."/>
            <person name="Holley T."/>
            <person name="Fedorova N."/>
            <person name="Khouri H."/>
            <person name="Bottomley S.P."/>
            <person name="Whittington R.J."/>
            <person name="Adler B."/>
            <person name="Songer J.G."/>
            <person name="Rood J.I."/>
            <person name="Paulsen I.T."/>
        </authorList>
    </citation>
    <scope>NUCLEOTIDE SEQUENCE [LARGE SCALE GENOMIC DNA]</scope>
    <source>
        <strain evidence="2 3">VCS1703A</strain>
    </source>
</reference>
<accession>A5EWB6</accession>
<keyword evidence="1" id="KW-0812">Transmembrane</keyword>
<dbReference type="RefSeq" id="WP_012030608.1">
    <property type="nucleotide sequence ID" value="NC_009446.1"/>
</dbReference>
<protein>
    <submittedName>
        <fullName evidence="2">Uncharacterized protein</fullName>
    </submittedName>
</protein>
<feature type="transmembrane region" description="Helical" evidence="1">
    <location>
        <begin position="7"/>
        <end position="26"/>
    </location>
</feature>
<dbReference type="AlphaFoldDB" id="A5EWB6"/>
<dbReference type="Proteomes" id="UP000000248">
    <property type="component" value="Chromosome"/>
</dbReference>
<keyword evidence="1" id="KW-0472">Membrane</keyword>
<evidence type="ECO:0000313" key="2">
    <source>
        <dbReference type="EMBL" id="ABQ13594.1"/>
    </source>
</evidence>
<dbReference type="HOGENOM" id="CLU_2915031_0_0_6"/>
<name>A5EWB6_DICNV</name>
<gene>
    <name evidence="2" type="ordered locus">DNO_0261</name>
</gene>
<dbReference type="KEGG" id="dno:DNO_0261"/>
<evidence type="ECO:0000256" key="1">
    <source>
        <dbReference type="SAM" id="Phobius"/>
    </source>
</evidence>
<keyword evidence="3" id="KW-1185">Reference proteome</keyword>
<organism evidence="2 3">
    <name type="scientific">Dichelobacter nodosus (strain VCS1703A)</name>
    <dbReference type="NCBI Taxonomy" id="246195"/>
    <lineage>
        <taxon>Bacteria</taxon>
        <taxon>Pseudomonadati</taxon>
        <taxon>Pseudomonadota</taxon>
        <taxon>Gammaproteobacteria</taxon>
        <taxon>Cardiobacteriales</taxon>
        <taxon>Cardiobacteriaceae</taxon>
        <taxon>Dichelobacter</taxon>
    </lineage>
</organism>
<proteinExistence type="predicted"/>
<keyword evidence="1" id="KW-1133">Transmembrane helix</keyword>